<feature type="signal peptide" evidence="2">
    <location>
        <begin position="1"/>
        <end position="27"/>
    </location>
</feature>
<protein>
    <submittedName>
        <fullName evidence="3">Uncharacterized protein</fullName>
    </submittedName>
</protein>
<proteinExistence type="predicted"/>
<evidence type="ECO:0000313" key="4">
    <source>
        <dbReference type="Proteomes" id="UP000529310"/>
    </source>
</evidence>
<feature type="region of interest" description="Disordered" evidence="1">
    <location>
        <begin position="30"/>
        <end position="63"/>
    </location>
</feature>
<keyword evidence="2" id="KW-0732">Signal</keyword>
<organism evidence="3 4">
    <name type="scientific">Microbacterium endophyticum</name>
    <dbReference type="NCBI Taxonomy" id="1526412"/>
    <lineage>
        <taxon>Bacteria</taxon>
        <taxon>Bacillati</taxon>
        <taxon>Actinomycetota</taxon>
        <taxon>Actinomycetes</taxon>
        <taxon>Micrococcales</taxon>
        <taxon>Microbacteriaceae</taxon>
        <taxon>Microbacterium</taxon>
    </lineage>
</organism>
<dbReference type="AlphaFoldDB" id="A0A7W4YLQ5"/>
<reference evidence="3 4" key="1">
    <citation type="submission" date="2020-08" db="EMBL/GenBank/DDBJ databases">
        <title>Sequencing the genomes of 1000 actinobacteria strains.</title>
        <authorList>
            <person name="Klenk H.-P."/>
        </authorList>
    </citation>
    <scope>NUCLEOTIDE SEQUENCE [LARGE SCALE GENOMIC DNA]</scope>
    <source>
        <strain evidence="3 4">DSM 27099</strain>
    </source>
</reference>
<dbReference type="RefSeq" id="WP_165142511.1">
    <property type="nucleotide sequence ID" value="NZ_CP049255.1"/>
</dbReference>
<sequence>MTRPFVVRTFAIATLLTGALFVSGCTAAEETTAEPSTDTTPSESSSEPTATVTPEPTEPVDPTCTTILPESTVADFESLGWSAREDIMRVGSLKLTGSVLCTWGDFSVATDHVQIFGWAPATGAEASEVRTELIAQGWIVVDDDSGDYVTESADTAIATDDDGFGMTYLFEDDGIKLADTKQGLLLIEWPPA</sequence>
<comment type="caution">
    <text evidence="3">The sequence shown here is derived from an EMBL/GenBank/DDBJ whole genome shotgun (WGS) entry which is preliminary data.</text>
</comment>
<name>A0A7W4YLQ5_9MICO</name>
<dbReference type="Proteomes" id="UP000529310">
    <property type="component" value="Unassembled WGS sequence"/>
</dbReference>
<keyword evidence="4" id="KW-1185">Reference proteome</keyword>
<gene>
    <name evidence="3" type="ORF">FHX49_000250</name>
</gene>
<evidence type="ECO:0000313" key="3">
    <source>
        <dbReference type="EMBL" id="MBB2974709.1"/>
    </source>
</evidence>
<dbReference type="EMBL" id="JACHWQ010000001">
    <property type="protein sequence ID" value="MBB2974709.1"/>
    <property type="molecule type" value="Genomic_DNA"/>
</dbReference>
<accession>A0A7W4YLQ5</accession>
<evidence type="ECO:0000256" key="2">
    <source>
        <dbReference type="SAM" id="SignalP"/>
    </source>
</evidence>
<evidence type="ECO:0000256" key="1">
    <source>
        <dbReference type="SAM" id="MobiDB-lite"/>
    </source>
</evidence>
<feature type="chain" id="PRO_5031093386" evidence="2">
    <location>
        <begin position="28"/>
        <end position="192"/>
    </location>
</feature>
<dbReference type="PROSITE" id="PS51257">
    <property type="entry name" value="PROKAR_LIPOPROTEIN"/>
    <property type="match status" value="1"/>
</dbReference>